<dbReference type="EMBL" id="LBXO01000001">
    <property type="protein sequence ID" value="KKR33948.1"/>
    <property type="molecule type" value="Genomic_DNA"/>
</dbReference>
<feature type="transmembrane region" description="Helical" evidence="1">
    <location>
        <begin position="108"/>
        <end position="127"/>
    </location>
</feature>
<comment type="caution">
    <text evidence="2">The sequence shown here is derived from an EMBL/GenBank/DDBJ whole genome shotgun (WGS) entry which is preliminary data.</text>
</comment>
<reference evidence="2 3" key="1">
    <citation type="journal article" date="2015" name="Nature">
        <title>rRNA introns, odd ribosomes, and small enigmatic genomes across a large radiation of phyla.</title>
        <authorList>
            <person name="Brown C.T."/>
            <person name="Hug L.A."/>
            <person name="Thomas B.C."/>
            <person name="Sharon I."/>
            <person name="Castelle C.J."/>
            <person name="Singh A."/>
            <person name="Wilkins M.J."/>
            <person name="Williams K.H."/>
            <person name="Banfield J.F."/>
        </authorList>
    </citation>
    <scope>NUCLEOTIDE SEQUENCE [LARGE SCALE GENOMIC DNA]</scope>
</reference>
<name>A0A0G0Q1A4_9BACT</name>
<evidence type="ECO:0000313" key="2">
    <source>
        <dbReference type="EMBL" id="KKR33948.1"/>
    </source>
</evidence>
<organism evidence="2 3">
    <name type="scientific">Candidatus Falkowbacteria bacterium GW2011_GWF2_39_8</name>
    <dbReference type="NCBI Taxonomy" id="1618642"/>
    <lineage>
        <taxon>Bacteria</taxon>
        <taxon>Candidatus Falkowiibacteriota</taxon>
    </lineage>
</organism>
<sequence length="145" mass="15547">MKYSYQKYFISILLFVFMLIGHVAFSQAILDPKALSGMESQTSKLRDRAGYESTGETGVGNVVASVIQGFIALLGIIFVILIIYAGYNWMTAGGDEGKVTKAKDTLQRAIIGLIIIVAAYSITYFVFERLDNIDTGGGGGLGSSG</sequence>
<dbReference type="Proteomes" id="UP000034137">
    <property type="component" value="Unassembled WGS sequence"/>
</dbReference>
<feature type="transmembrane region" description="Helical" evidence="1">
    <location>
        <begin position="62"/>
        <end position="87"/>
    </location>
</feature>
<gene>
    <name evidence="2" type="ORF">UT64_C0001G0022</name>
</gene>
<dbReference type="InterPro" id="IPR043993">
    <property type="entry name" value="T4SS_pilin"/>
</dbReference>
<keyword evidence="1" id="KW-1133">Transmembrane helix</keyword>
<keyword evidence="1" id="KW-0812">Transmembrane</keyword>
<evidence type="ECO:0000256" key="1">
    <source>
        <dbReference type="SAM" id="Phobius"/>
    </source>
</evidence>
<dbReference type="AlphaFoldDB" id="A0A0G0Q1A4"/>
<evidence type="ECO:0000313" key="3">
    <source>
        <dbReference type="Proteomes" id="UP000034137"/>
    </source>
</evidence>
<keyword evidence="1" id="KW-0472">Membrane</keyword>
<dbReference type="Pfam" id="PF18895">
    <property type="entry name" value="T4SS_pilin"/>
    <property type="match status" value="1"/>
</dbReference>
<accession>A0A0G0Q1A4</accession>
<proteinExistence type="predicted"/>
<protein>
    <submittedName>
        <fullName evidence="2">Uncharacterized protein</fullName>
    </submittedName>
</protein>